<protein>
    <submittedName>
        <fullName evidence="3">Uncharacterized protein</fullName>
    </submittedName>
</protein>
<keyword evidence="2" id="KW-0472">Membrane</keyword>
<evidence type="ECO:0000313" key="3">
    <source>
        <dbReference type="EMBL" id="PGH28917.1"/>
    </source>
</evidence>
<dbReference type="VEuPathDB" id="FungiDB:EMCG_02102"/>
<dbReference type="AlphaFoldDB" id="A0A2B7Z7X4"/>
<proteinExistence type="predicted"/>
<feature type="region of interest" description="Disordered" evidence="1">
    <location>
        <begin position="266"/>
        <end position="288"/>
    </location>
</feature>
<name>A0A2B7Z7X4_9EURO</name>
<comment type="caution">
    <text evidence="3">The sequence shown here is derived from an EMBL/GenBank/DDBJ whole genome shotgun (WGS) entry which is preliminary data.</text>
</comment>
<evidence type="ECO:0000256" key="2">
    <source>
        <dbReference type="SAM" id="Phobius"/>
    </source>
</evidence>
<organism evidence="3 4">
    <name type="scientific">[Emmonsia] crescens</name>
    <dbReference type="NCBI Taxonomy" id="73230"/>
    <lineage>
        <taxon>Eukaryota</taxon>
        <taxon>Fungi</taxon>
        <taxon>Dikarya</taxon>
        <taxon>Ascomycota</taxon>
        <taxon>Pezizomycotina</taxon>
        <taxon>Eurotiomycetes</taxon>
        <taxon>Eurotiomycetidae</taxon>
        <taxon>Onygenales</taxon>
        <taxon>Ajellomycetaceae</taxon>
        <taxon>Emergomyces</taxon>
    </lineage>
</organism>
<feature type="transmembrane region" description="Helical" evidence="2">
    <location>
        <begin position="170"/>
        <end position="191"/>
    </location>
</feature>
<keyword evidence="4" id="KW-1185">Reference proteome</keyword>
<feature type="transmembrane region" description="Helical" evidence="2">
    <location>
        <begin position="228"/>
        <end position="251"/>
    </location>
</feature>
<keyword evidence="2" id="KW-1133">Transmembrane helix</keyword>
<feature type="region of interest" description="Disordered" evidence="1">
    <location>
        <begin position="138"/>
        <end position="163"/>
    </location>
</feature>
<reference evidence="3 4" key="1">
    <citation type="submission" date="2017-10" db="EMBL/GenBank/DDBJ databases">
        <title>Comparative genomics in systemic dimorphic fungi from Ajellomycetaceae.</title>
        <authorList>
            <person name="Munoz J.F."/>
            <person name="Mcewen J.G."/>
            <person name="Clay O.K."/>
            <person name="Cuomo C.A."/>
        </authorList>
    </citation>
    <scope>NUCLEOTIDE SEQUENCE [LARGE SCALE GENOMIC DNA]</scope>
    <source>
        <strain evidence="3 4">UAMH4076</strain>
    </source>
</reference>
<gene>
    <name evidence="3" type="ORF">GX50_08339</name>
</gene>
<evidence type="ECO:0000313" key="4">
    <source>
        <dbReference type="Proteomes" id="UP000226031"/>
    </source>
</evidence>
<keyword evidence="2" id="KW-0812">Transmembrane</keyword>
<accession>A0A2B7Z7X4</accession>
<dbReference type="Proteomes" id="UP000226031">
    <property type="component" value="Unassembled WGS sequence"/>
</dbReference>
<sequence>MGNKVSAVTGVRSPNFFEPGNGVNEVWVGDLEVVSRLPFGDSDMAQAAWPKNDYPKIPWRPFIIPLRATFSAAMKSRSFSSIADPDSGWVASMRTFAETKLLLICWVAMQILAIPVLMVPIALHLVLRDHLTAYADDDDDDDESPYPYIQLTDGEAGSSENSPRRRQNAAFARALLGSVFHVTGVLLVYAFDHGPVLNSIRPPEPLPERLDSGVFTLQGFAGLDASTVYAAMSMALVINSAYSVLCLWWAYYKSRRDYHNEEGEVNDKDNAIISPPPQYTDEDEDEDEDVVIVLL</sequence>
<dbReference type="EMBL" id="PDND01000297">
    <property type="protein sequence ID" value="PGH28917.1"/>
    <property type="molecule type" value="Genomic_DNA"/>
</dbReference>
<evidence type="ECO:0000256" key="1">
    <source>
        <dbReference type="SAM" id="MobiDB-lite"/>
    </source>
</evidence>
<feature type="transmembrane region" description="Helical" evidence="2">
    <location>
        <begin position="101"/>
        <end position="127"/>
    </location>
</feature>